<comment type="pathway">
    <text evidence="2">Cofactor biosynthesis; riboflavin biosynthesis; 2-hydroxy-3-oxobutyl phosphate from D-ribulose 5-phosphate: step 1/1.</text>
</comment>
<proteinExistence type="predicted"/>
<accession>A0ABY5BT25</accession>
<dbReference type="PANTHER" id="PTHR21327:SF18">
    <property type="entry name" value="3,4-DIHYDROXY-2-BUTANONE 4-PHOSPHATE SYNTHASE"/>
    <property type="match status" value="1"/>
</dbReference>
<name>A0ABY5BT25_9LACO</name>
<dbReference type="Gene3D" id="3.90.870.10">
    <property type="entry name" value="DHBP synthase"/>
    <property type="match status" value="1"/>
</dbReference>
<evidence type="ECO:0000256" key="5">
    <source>
        <dbReference type="ARBA" id="ARBA00022723"/>
    </source>
</evidence>
<evidence type="ECO:0000256" key="2">
    <source>
        <dbReference type="ARBA" id="ARBA00004904"/>
    </source>
</evidence>
<dbReference type="InterPro" id="IPR017945">
    <property type="entry name" value="DHBP_synth_RibB-like_a/b_dom"/>
</dbReference>
<keyword evidence="4" id="KW-0686">Riboflavin biosynthesis</keyword>
<keyword evidence="7" id="KW-1185">Reference proteome</keyword>
<evidence type="ECO:0000313" key="6">
    <source>
        <dbReference type="EMBL" id="USS87731.1"/>
    </source>
</evidence>
<evidence type="ECO:0000256" key="1">
    <source>
        <dbReference type="ARBA" id="ARBA00002284"/>
    </source>
</evidence>
<dbReference type="SUPFAM" id="SSF55821">
    <property type="entry name" value="YrdC/RibB"/>
    <property type="match status" value="1"/>
</dbReference>
<evidence type="ECO:0000256" key="4">
    <source>
        <dbReference type="ARBA" id="ARBA00022619"/>
    </source>
</evidence>
<evidence type="ECO:0000313" key="7">
    <source>
        <dbReference type="Proteomes" id="UP001057025"/>
    </source>
</evidence>
<dbReference type="EMBL" id="CP097118">
    <property type="protein sequence ID" value="USS87731.1"/>
    <property type="molecule type" value="Genomic_DNA"/>
</dbReference>
<keyword evidence="5" id="KW-0479">Metal-binding</keyword>
<sequence>MTKRIVLNIMQSGLVRNGHTEAAVDLALLAGATSVDAIVEILKEDGTMMRRAELQEFAQQEGYPFITIADLQEYRKQQEQAK</sequence>
<dbReference type="RefSeq" id="WP_252797021.1">
    <property type="nucleotide sequence ID" value="NZ_CP097118.1"/>
</dbReference>
<dbReference type="Pfam" id="PF00926">
    <property type="entry name" value="DHBP_synthase"/>
    <property type="match status" value="1"/>
</dbReference>
<dbReference type="InterPro" id="IPR000422">
    <property type="entry name" value="DHBP_synthase_RibB"/>
</dbReference>
<organism evidence="6 7">
    <name type="scientific">Fructilactobacillus hinvesii</name>
    <dbReference type="NCBI Taxonomy" id="2940300"/>
    <lineage>
        <taxon>Bacteria</taxon>
        <taxon>Bacillati</taxon>
        <taxon>Bacillota</taxon>
        <taxon>Bacilli</taxon>
        <taxon>Lactobacillales</taxon>
        <taxon>Lactobacillaceae</taxon>
        <taxon>Fructilactobacillus</taxon>
    </lineage>
</organism>
<comment type="function">
    <text evidence="1">Catalyzes the conversion of D-ribulose 5-phosphate to formate and 3,4-dihydroxy-2-butanone 4-phosphate.</text>
</comment>
<gene>
    <name evidence="6" type="ORF">M3M39_06400</name>
</gene>
<dbReference type="Proteomes" id="UP001057025">
    <property type="component" value="Chromosome"/>
</dbReference>
<protein>
    <recommendedName>
        <fullName evidence="3">3,4-dihydroxy-2-butanone-4-phosphate synthase</fullName>
        <ecNumber evidence="3">4.1.99.12</ecNumber>
    </recommendedName>
</protein>
<evidence type="ECO:0000256" key="3">
    <source>
        <dbReference type="ARBA" id="ARBA00012153"/>
    </source>
</evidence>
<dbReference type="EC" id="4.1.99.12" evidence="3"/>
<dbReference type="PANTHER" id="PTHR21327">
    <property type="entry name" value="GTP CYCLOHYDROLASE II-RELATED"/>
    <property type="match status" value="1"/>
</dbReference>
<reference evidence="6" key="1">
    <citation type="submission" date="2022-05" db="EMBL/GenBank/DDBJ databases">
        <authorList>
            <person name="Oliphant S.A."/>
            <person name="Watson-Haigh N.S."/>
            <person name="Sumby K.M."/>
            <person name="Gardner J.M."/>
            <person name="Jiranek V."/>
        </authorList>
    </citation>
    <scope>NUCLEOTIDE SEQUENCE</scope>
    <source>
        <strain evidence="6">KI11_C11</strain>
    </source>
</reference>